<evidence type="ECO:0000313" key="7">
    <source>
        <dbReference type="Proteomes" id="UP001597389"/>
    </source>
</evidence>
<reference evidence="7" key="1">
    <citation type="journal article" date="2019" name="Int. J. Syst. Evol. Microbiol.">
        <title>The Global Catalogue of Microorganisms (GCM) 10K type strain sequencing project: providing services to taxonomists for standard genome sequencing and annotation.</title>
        <authorList>
            <consortium name="The Broad Institute Genomics Platform"/>
            <consortium name="The Broad Institute Genome Sequencing Center for Infectious Disease"/>
            <person name="Wu L."/>
            <person name="Ma J."/>
        </authorList>
    </citation>
    <scope>NUCLEOTIDE SEQUENCE [LARGE SCALE GENOMIC DNA]</scope>
    <source>
        <strain evidence="7">CCUG 57942</strain>
    </source>
</reference>
<dbReference type="RefSeq" id="WP_377089352.1">
    <property type="nucleotide sequence ID" value="NZ_JBHSJL010000014.1"/>
</dbReference>
<name>A0ABW4ZAD4_9BACT</name>
<dbReference type="InterPro" id="IPR036890">
    <property type="entry name" value="HATPase_C_sf"/>
</dbReference>
<dbReference type="EMBL" id="JBHUJB010000034">
    <property type="protein sequence ID" value="MFD2158819.1"/>
    <property type="molecule type" value="Genomic_DNA"/>
</dbReference>
<comment type="catalytic activity">
    <reaction evidence="1">
        <text>ATP + protein L-histidine = ADP + protein N-phospho-L-histidine.</text>
        <dbReference type="EC" id="2.7.13.3"/>
    </reaction>
</comment>
<dbReference type="SUPFAM" id="SSF55874">
    <property type="entry name" value="ATPase domain of HSP90 chaperone/DNA topoisomerase II/histidine kinase"/>
    <property type="match status" value="1"/>
</dbReference>
<dbReference type="EC" id="2.7.13.3" evidence="2"/>
<dbReference type="Pfam" id="PF00512">
    <property type="entry name" value="HisKA"/>
    <property type="match status" value="1"/>
</dbReference>
<dbReference type="SMART" id="SM00387">
    <property type="entry name" value="HATPase_c"/>
    <property type="match status" value="1"/>
</dbReference>
<dbReference type="PANTHER" id="PTHR43547:SF2">
    <property type="entry name" value="HYBRID SIGNAL TRANSDUCTION HISTIDINE KINASE C"/>
    <property type="match status" value="1"/>
</dbReference>
<dbReference type="PROSITE" id="PS50109">
    <property type="entry name" value="HIS_KIN"/>
    <property type="match status" value="1"/>
</dbReference>
<dbReference type="Pfam" id="PF02518">
    <property type="entry name" value="HATPase_c"/>
    <property type="match status" value="1"/>
</dbReference>
<dbReference type="SMART" id="SM00388">
    <property type="entry name" value="HisKA"/>
    <property type="match status" value="1"/>
</dbReference>
<keyword evidence="4" id="KW-0175">Coiled coil</keyword>
<dbReference type="PANTHER" id="PTHR43547">
    <property type="entry name" value="TWO-COMPONENT HISTIDINE KINASE"/>
    <property type="match status" value="1"/>
</dbReference>
<dbReference type="Gene3D" id="3.30.565.10">
    <property type="entry name" value="Histidine kinase-like ATPase, C-terminal domain"/>
    <property type="match status" value="1"/>
</dbReference>
<dbReference type="GO" id="GO:0016301">
    <property type="term" value="F:kinase activity"/>
    <property type="evidence" value="ECO:0007669"/>
    <property type="project" value="UniProtKB-KW"/>
</dbReference>
<evidence type="ECO:0000256" key="3">
    <source>
        <dbReference type="ARBA" id="ARBA00022553"/>
    </source>
</evidence>
<keyword evidence="6" id="KW-0808">Transferase</keyword>
<evidence type="ECO:0000313" key="6">
    <source>
        <dbReference type="EMBL" id="MFD2158819.1"/>
    </source>
</evidence>
<feature type="domain" description="Histidine kinase" evidence="5">
    <location>
        <begin position="182"/>
        <end position="405"/>
    </location>
</feature>
<dbReference type="InterPro" id="IPR036097">
    <property type="entry name" value="HisK_dim/P_sf"/>
</dbReference>
<gene>
    <name evidence="6" type="ORF">ACFSW8_07925</name>
</gene>
<keyword evidence="7" id="KW-1185">Reference proteome</keyword>
<evidence type="ECO:0000256" key="2">
    <source>
        <dbReference type="ARBA" id="ARBA00012438"/>
    </source>
</evidence>
<comment type="caution">
    <text evidence="6">The sequence shown here is derived from an EMBL/GenBank/DDBJ whole genome shotgun (WGS) entry which is preliminary data.</text>
</comment>
<evidence type="ECO:0000256" key="4">
    <source>
        <dbReference type="SAM" id="Coils"/>
    </source>
</evidence>
<dbReference type="CDD" id="cd00075">
    <property type="entry name" value="HATPase"/>
    <property type="match status" value="1"/>
</dbReference>
<dbReference type="PRINTS" id="PR00344">
    <property type="entry name" value="BCTRLSENSOR"/>
</dbReference>
<dbReference type="Gene3D" id="1.10.287.130">
    <property type="match status" value="1"/>
</dbReference>
<dbReference type="SUPFAM" id="SSF47384">
    <property type="entry name" value="Homodimeric domain of signal transducing histidine kinase"/>
    <property type="match status" value="1"/>
</dbReference>
<dbReference type="InterPro" id="IPR004358">
    <property type="entry name" value="Sig_transdc_His_kin-like_C"/>
</dbReference>
<dbReference type="Gene3D" id="3.30.450.20">
    <property type="entry name" value="PAS domain"/>
    <property type="match status" value="1"/>
</dbReference>
<sequence>MLSLAITLASLLLIISAALAVRLKHQSQRCAKQLSQAKAKREAAEKALSEALSDSQVSLDALSDAFFLVSSDLEIRKSNTRAREIFRDQELVGRGLPEILMNPSFTDAIRGMVEAGKPAQERLTLSSSGHALGGSASEGETAWIIQVTPLPNHVNDPLSCIILRDISTEHRTEQIRTDFVANASHELRTPLAIINGYLENLLDDDIVEEPAMSRRMLTTMRKHGQRLSRLIDDMLVVSRLESGENAAINREPFDLLECANDVLERLDQIISSTGTTLVKNFPDSPVILNGDRFYWTQVMFNLIENAIKQNPNRELTVTLGIELLGADQVQITVSDNGIGIPSSHLPFIFKRFYRVDKHHTQSDIKGTGLGLSIVKRAIEAHNGTIEASSKPGIKTTFTITTPLGDENAPN</sequence>
<evidence type="ECO:0000259" key="5">
    <source>
        <dbReference type="PROSITE" id="PS50109"/>
    </source>
</evidence>
<dbReference type="InterPro" id="IPR003594">
    <property type="entry name" value="HATPase_dom"/>
</dbReference>
<dbReference type="InterPro" id="IPR005467">
    <property type="entry name" value="His_kinase_dom"/>
</dbReference>
<protein>
    <recommendedName>
        <fullName evidence="2">histidine kinase</fullName>
        <ecNumber evidence="2">2.7.13.3</ecNumber>
    </recommendedName>
</protein>
<evidence type="ECO:0000256" key="1">
    <source>
        <dbReference type="ARBA" id="ARBA00000085"/>
    </source>
</evidence>
<keyword evidence="6" id="KW-0418">Kinase</keyword>
<dbReference type="Proteomes" id="UP001597389">
    <property type="component" value="Unassembled WGS sequence"/>
</dbReference>
<proteinExistence type="predicted"/>
<dbReference type="CDD" id="cd00082">
    <property type="entry name" value="HisKA"/>
    <property type="match status" value="1"/>
</dbReference>
<keyword evidence="3" id="KW-0597">Phosphoprotein</keyword>
<accession>A0ABW4ZAD4</accession>
<dbReference type="InterPro" id="IPR003661">
    <property type="entry name" value="HisK_dim/P_dom"/>
</dbReference>
<organism evidence="6 7">
    <name type="scientific">Rubritalea tangerina</name>
    <dbReference type="NCBI Taxonomy" id="430798"/>
    <lineage>
        <taxon>Bacteria</taxon>
        <taxon>Pseudomonadati</taxon>
        <taxon>Verrucomicrobiota</taxon>
        <taxon>Verrucomicrobiia</taxon>
        <taxon>Verrucomicrobiales</taxon>
        <taxon>Rubritaleaceae</taxon>
        <taxon>Rubritalea</taxon>
    </lineage>
</organism>
<feature type="coiled-coil region" evidence="4">
    <location>
        <begin position="27"/>
        <end position="54"/>
    </location>
</feature>